<proteinExistence type="predicted"/>
<sequence length="392" mass="43625">MKKLFFVVLLCGLLMISSGTAAAEEEYWITIDPIPDQMLGTTYTISGETNLPVGSKLLFEHEWTDWKCHDTRVCTPPGDSGMTATVIQVEQSTKDTNIWRVVMNTSEFRYAREFLVRIYSLDTPAWYRTTYNLIESTPETPWIVIDPISDQHRGTPVTITGSVFRPQEGRLLITIQPVWFDHNIAPDTAESRTFVKQMQITVPEGTTESYHWNISLDTTNLEPDMYRVEASGIDYDLGTQNRTFLLFGTGEENNRVIEISPMKHAVTGELLTVQGSVTTKNAATLMYELVPNGIHSSRAEIRTGYIRTTPVQAYGTTFDKIFWETTIDTAGLKAGNYTLKISALDAPVTATEEIELLDKGTVPAATQTPGFGCGILAIAFGTAVVLGTLRRK</sequence>
<keyword evidence="1" id="KW-1133">Transmembrane helix</keyword>
<protein>
    <recommendedName>
        <fullName evidence="4">DUF3821 domain-containing protein</fullName>
    </recommendedName>
</protein>
<dbReference type="EMBL" id="JAPTGB010000005">
    <property type="protein sequence ID" value="MCZ0860267.1"/>
    <property type="molecule type" value="Genomic_DNA"/>
</dbReference>
<name>A0ABT4IEV2_9EURY</name>
<evidence type="ECO:0000256" key="1">
    <source>
        <dbReference type="SAM" id="Phobius"/>
    </source>
</evidence>
<reference evidence="2" key="1">
    <citation type="submission" date="2022-12" db="EMBL/GenBank/DDBJ databases">
        <title>Isolation and characterisation of novel Methanocorpusculum spp. from native Australian herbivores indicates the genus is ancestrally host-associated.</title>
        <authorList>
            <person name="Volmer J.G."/>
            <person name="Soo R.M."/>
            <person name="Evans P.N."/>
            <person name="Hoedt E.C."/>
            <person name="Astorga Alsina A.L."/>
            <person name="Woodcroft B.J."/>
            <person name="Tyson G.W."/>
            <person name="Hugenholtz P."/>
            <person name="Morrison M."/>
        </authorList>
    </citation>
    <scope>NUCLEOTIDE SEQUENCE</scope>
    <source>
        <strain evidence="2">MG</strain>
    </source>
</reference>
<keyword evidence="1" id="KW-0472">Membrane</keyword>
<gene>
    <name evidence="2" type="ORF">O0S10_03345</name>
</gene>
<keyword evidence="1" id="KW-0812">Transmembrane</keyword>
<evidence type="ECO:0000313" key="3">
    <source>
        <dbReference type="Proteomes" id="UP001141422"/>
    </source>
</evidence>
<evidence type="ECO:0008006" key="4">
    <source>
        <dbReference type="Google" id="ProtNLM"/>
    </source>
</evidence>
<feature type="transmembrane region" description="Helical" evidence="1">
    <location>
        <begin position="369"/>
        <end position="389"/>
    </location>
</feature>
<accession>A0ABT4IEV2</accession>
<organism evidence="2 3">
    <name type="scientific">Methanocorpusculum petauri</name>
    <dbReference type="NCBI Taxonomy" id="3002863"/>
    <lineage>
        <taxon>Archaea</taxon>
        <taxon>Methanobacteriati</taxon>
        <taxon>Methanobacteriota</taxon>
        <taxon>Stenosarchaea group</taxon>
        <taxon>Methanomicrobia</taxon>
        <taxon>Methanomicrobiales</taxon>
        <taxon>Methanocorpusculaceae</taxon>
        <taxon>Methanocorpusculum</taxon>
    </lineage>
</organism>
<dbReference type="RefSeq" id="WP_268924487.1">
    <property type="nucleotide sequence ID" value="NZ_JAPTGB010000005.1"/>
</dbReference>
<comment type="caution">
    <text evidence="2">The sequence shown here is derived from an EMBL/GenBank/DDBJ whole genome shotgun (WGS) entry which is preliminary data.</text>
</comment>
<dbReference type="Proteomes" id="UP001141422">
    <property type="component" value="Unassembled WGS sequence"/>
</dbReference>
<keyword evidence="3" id="KW-1185">Reference proteome</keyword>
<evidence type="ECO:0000313" key="2">
    <source>
        <dbReference type="EMBL" id="MCZ0860267.1"/>
    </source>
</evidence>